<proteinExistence type="predicted"/>
<sequence>MSRLVFSEYFAGEVAEVTRESALSIPPLKRGRDILVGVIAGMELQQWRDDVKVPSPWLLNSAGSGISPWHRMAGTIDDLIFYDWSAWAVSRAGSDPTDPITDALRIPFERWAVDDFTGVVHVDGEQVDASQIIIFPGNGSGGILMSGAQTIKGYRALERSWIGRAQNPIPLVELHQTSDDPLTDGTDEEEEDEIQRLVDEWSAARLSPNGAVGYTPHNIEVKTHGQSSTDLFVEGRNAAVLDVARLLNIPASLIDGAQTQASLTYVTTEGKRSEFAALSIPAWTSPIEARLSMDDVAPAGEVIRYDMSSLVDVVAEPVRTPKED</sequence>
<dbReference type="AlphaFoldDB" id="A0A543KZE4"/>
<dbReference type="Proteomes" id="UP000319804">
    <property type="component" value="Unassembled WGS sequence"/>
</dbReference>
<organism evidence="1 2">
    <name type="scientific">Microbacterium lacticum</name>
    <dbReference type="NCBI Taxonomy" id="33885"/>
    <lineage>
        <taxon>Bacteria</taxon>
        <taxon>Bacillati</taxon>
        <taxon>Actinomycetota</taxon>
        <taxon>Actinomycetes</taxon>
        <taxon>Micrococcales</taxon>
        <taxon>Microbacteriaceae</taxon>
        <taxon>Microbacterium</taxon>
    </lineage>
</organism>
<dbReference type="RefSeq" id="WP_170214188.1">
    <property type="nucleotide sequence ID" value="NZ_BJNA01000008.1"/>
</dbReference>
<reference evidence="1 2" key="1">
    <citation type="submission" date="2019-06" db="EMBL/GenBank/DDBJ databases">
        <title>Sequencing the genomes of 1000 actinobacteria strains.</title>
        <authorList>
            <person name="Klenk H.-P."/>
        </authorList>
    </citation>
    <scope>NUCLEOTIDE SEQUENCE [LARGE SCALE GENOMIC DNA]</scope>
    <source>
        <strain evidence="1 2">DSM 20427</strain>
    </source>
</reference>
<dbReference type="EMBL" id="VFPS01000001">
    <property type="protein sequence ID" value="TQN00442.1"/>
    <property type="molecule type" value="Genomic_DNA"/>
</dbReference>
<name>A0A543KZE4_9MICO</name>
<dbReference type="Gene3D" id="1.20.1270.210">
    <property type="match status" value="1"/>
</dbReference>
<gene>
    <name evidence="1" type="ORF">FHX68_0536</name>
</gene>
<evidence type="ECO:0000313" key="2">
    <source>
        <dbReference type="Proteomes" id="UP000319804"/>
    </source>
</evidence>
<accession>A0A543KZE4</accession>
<comment type="caution">
    <text evidence="1">The sequence shown here is derived from an EMBL/GenBank/DDBJ whole genome shotgun (WGS) entry which is preliminary data.</text>
</comment>
<protein>
    <submittedName>
        <fullName evidence="1">Phage portal protein</fullName>
    </submittedName>
</protein>
<dbReference type="Gene3D" id="3.30.1120.70">
    <property type="match status" value="1"/>
</dbReference>
<keyword evidence="2" id="KW-1185">Reference proteome</keyword>
<dbReference type="Gene3D" id="3.40.140.120">
    <property type="match status" value="1"/>
</dbReference>
<evidence type="ECO:0000313" key="1">
    <source>
        <dbReference type="EMBL" id="TQN00442.1"/>
    </source>
</evidence>